<dbReference type="SUPFAM" id="SSF53474">
    <property type="entry name" value="alpha/beta-Hydrolases"/>
    <property type="match status" value="1"/>
</dbReference>
<evidence type="ECO:0000256" key="4">
    <source>
        <dbReference type="ARBA" id="ARBA00022729"/>
    </source>
</evidence>
<evidence type="ECO:0000313" key="9">
    <source>
        <dbReference type="EMBL" id="USP76656.1"/>
    </source>
</evidence>
<evidence type="ECO:0000256" key="6">
    <source>
        <dbReference type="ARBA" id="ARBA00022837"/>
    </source>
</evidence>
<keyword evidence="4 8" id="KW-0732">Signal</keyword>
<keyword evidence="10" id="KW-1185">Reference proteome</keyword>
<dbReference type="PANTHER" id="PTHR33938:SF8">
    <property type="entry name" value="CARBOXYLIC ESTER HYDROLASE"/>
    <property type="match status" value="1"/>
</dbReference>
<dbReference type="Pfam" id="PF07519">
    <property type="entry name" value="Tannase"/>
    <property type="match status" value="1"/>
</dbReference>
<evidence type="ECO:0000313" key="10">
    <source>
        <dbReference type="Proteomes" id="UP001056012"/>
    </source>
</evidence>
<dbReference type="AlphaFoldDB" id="A0A9Q9DSP8"/>
<accession>A0A9Q9DSP8</accession>
<comment type="similarity">
    <text evidence="1 8">Belongs to the tannase family.</text>
</comment>
<evidence type="ECO:0000256" key="7">
    <source>
        <dbReference type="ARBA" id="ARBA00023157"/>
    </source>
</evidence>
<keyword evidence="5 8" id="KW-0378">Hydrolase</keyword>
<dbReference type="Gene3D" id="3.40.50.1820">
    <property type="entry name" value="alpha/beta hydrolase"/>
    <property type="match status" value="1"/>
</dbReference>
<dbReference type="GO" id="GO:0046872">
    <property type="term" value="F:metal ion binding"/>
    <property type="evidence" value="ECO:0007669"/>
    <property type="project" value="UniProtKB-KW"/>
</dbReference>
<keyword evidence="3" id="KW-0479">Metal-binding</keyword>
<name>A0A9Q9DSP8_CURCL</name>
<dbReference type="EC" id="3.1.1.-" evidence="8"/>
<evidence type="ECO:0000256" key="3">
    <source>
        <dbReference type="ARBA" id="ARBA00022723"/>
    </source>
</evidence>
<sequence>MAFARGGHLASLLAALALLIDLVASAANCESSAFQGVKLSNGKILNIVTQLHTGLSFEAPAEANHYSVNVTDLEACEVKITYTHPGYNDTINTSVWLPTPEKWTGRFLGAGGSGWSTGPDTNTTLPWAASEGFSVVATDGGHTGGDIEWSQVSPGNINWILLQDFSSIALNDAATLGKAVTTAYYGKAPSYSYWNGCSTGGRQGHMLAQRYPDQYDGILAAAPAIYWSQLMLQLFWPQVVMNENGFPTPCELEAINAAAIQACDKLDGLEDGIISLSRKCSFDPATAIGKQYICPTSNQSTTITETVATVAKLIWQGATTSEGDFLWYPDNIGAPFNGLANTTCNNGTCVGVPFFLPEIWIKDFLTLDPEFDTSQINTTYFEELFHKSVNYYDSIIGTSDPNLDGFRKAGGKLINWQGLADQFVAPDATIHYVKEVYGRDSNASDYYRFFEAPGVNHCGGGQGWYPGEGLKALVNWVENGVAPETLSAEKLEGGKANICMWPKQLVYVGGNPNEATSFVCR</sequence>
<dbReference type="InterPro" id="IPR011118">
    <property type="entry name" value="Tannase/feruloyl_esterase"/>
</dbReference>
<feature type="signal peptide" evidence="8">
    <location>
        <begin position="1"/>
        <end position="25"/>
    </location>
</feature>
<dbReference type="InterPro" id="IPR029058">
    <property type="entry name" value="AB_hydrolase_fold"/>
</dbReference>
<proteinExistence type="inferred from homology"/>
<dbReference type="GO" id="GO:0030600">
    <property type="term" value="F:feruloyl esterase activity"/>
    <property type="evidence" value="ECO:0007669"/>
    <property type="project" value="UniProtKB-ARBA"/>
</dbReference>
<dbReference type="EMBL" id="CP089276">
    <property type="protein sequence ID" value="USP76656.1"/>
    <property type="molecule type" value="Genomic_DNA"/>
</dbReference>
<keyword evidence="2" id="KW-0719">Serine esterase</keyword>
<feature type="chain" id="PRO_5040538605" description="Carboxylic ester hydrolase" evidence="8">
    <location>
        <begin position="26"/>
        <end position="521"/>
    </location>
</feature>
<dbReference type="Proteomes" id="UP001056012">
    <property type="component" value="Chromosome 3"/>
</dbReference>
<evidence type="ECO:0000256" key="8">
    <source>
        <dbReference type="RuleBase" id="RU361238"/>
    </source>
</evidence>
<dbReference type="VEuPathDB" id="FungiDB:yc1106_03930"/>
<keyword evidence="7" id="KW-1015">Disulfide bond</keyword>
<reference evidence="9" key="1">
    <citation type="submission" date="2021-12" db="EMBL/GenBank/DDBJ databases">
        <title>Curvularia clavata genome.</title>
        <authorList>
            <person name="Cao Y."/>
        </authorList>
    </citation>
    <scope>NUCLEOTIDE SEQUENCE</scope>
    <source>
        <strain evidence="9">Yc1106</strain>
    </source>
</reference>
<evidence type="ECO:0000256" key="5">
    <source>
        <dbReference type="ARBA" id="ARBA00022801"/>
    </source>
</evidence>
<protein>
    <recommendedName>
        <fullName evidence="8">Carboxylic ester hydrolase</fullName>
        <ecNumber evidence="8">3.1.1.-</ecNumber>
    </recommendedName>
</protein>
<evidence type="ECO:0000256" key="1">
    <source>
        <dbReference type="ARBA" id="ARBA00006249"/>
    </source>
</evidence>
<gene>
    <name evidence="9" type="ORF">yc1106_03930</name>
</gene>
<evidence type="ECO:0000256" key="2">
    <source>
        <dbReference type="ARBA" id="ARBA00022487"/>
    </source>
</evidence>
<organism evidence="9 10">
    <name type="scientific">Curvularia clavata</name>
    <dbReference type="NCBI Taxonomy" id="95742"/>
    <lineage>
        <taxon>Eukaryota</taxon>
        <taxon>Fungi</taxon>
        <taxon>Dikarya</taxon>
        <taxon>Ascomycota</taxon>
        <taxon>Pezizomycotina</taxon>
        <taxon>Dothideomycetes</taxon>
        <taxon>Pleosporomycetidae</taxon>
        <taxon>Pleosporales</taxon>
        <taxon>Pleosporineae</taxon>
        <taxon>Pleosporaceae</taxon>
        <taxon>Curvularia</taxon>
    </lineage>
</organism>
<keyword evidence="6" id="KW-0106">Calcium</keyword>
<dbReference type="OrthoDB" id="3039123at2759"/>
<dbReference type="PANTHER" id="PTHR33938">
    <property type="entry name" value="FERULOYL ESTERASE B-RELATED"/>
    <property type="match status" value="1"/>
</dbReference>